<sequence>MARLNVWLRAESPPKRFNQRSSFQRQSWGNQDGSYFNKADRGNWRLGTQWKGTGKPISDILSGGRTSNASKTKEQVANLQRIGDVSTNSKIGGLSVEGVGVLQSLEPYKELMGKDATLNAVGGDKIAAVNFSARREILDRSVKGARVKEKKVQQLPPLVSNLVVGIGLVVGPSGETPHSQPMNVDKPVVSSPTSEFGLEQLMKVDKNVSPGPTGEPSQVTLLCVDQPCSLGPLIAVNTDPSLSSTARGPQNLKSPVKWKRAAHNKGGIQDLGVSSSLGKEVLQIFRQRVVPSLKKGKEDGGVGSGSVDIQVQDVSQAEFQSDSVTSHEVLVLDSDLLSADRSSPVRRVQ</sequence>
<name>A0AA39T808_ACESA</name>
<reference evidence="1" key="2">
    <citation type="submission" date="2023-06" db="EMBL/GenBank/DDBJ databases">
        <authorList>
            <person name="Swenson N.G."/>
            <person name="Wegrzyn J.L."/>
            <person name="Mcevoy S.L."/>
        </authorList>
    </citation>
    <scope>NUCLEOTIDE SEQUENCE</scope>
    <source>
        <strain evidence="1">NS2018</strain>
        <tissue evidence="1">Leaf</tissue>
    </source>
</reference>
<gene>
    <name evidence="1" type="ORF">LWI29_033644</name>
</gene>
<evidence type="ECO:0000313" key="2">
    <source>
        <dbReference type="Proteomes" id="UP001168877"/>
    </source>
</evidence>
<protein>
    <submittedName>
        <fullName evidence="1">Uncharacterized protein</fullName>
    </submittedName>
</protein>
<organism evidence="1 2">
    <name type="scientific">Acer saccharum</name>
    <name type="common">Sugar maple</name>
    <dbReference type="NCBI Taxonomy" id="4024"/>
    <lineage>
        <taxon>Eukaryota</taxon>
        <taxon>Viridiplantae</taxon>
        <taxon>Streptophyta</taxon>
        <taxon>Embryophyta</taxon>
        <taxon>Tracheophyta</taxon>
        <taxon>Spermatophyta</taxon>
        <taxon>Magnoliopsida</taxon>
        <taxon>eudicotyledons</taxon>
        <taxon>Gunneridae</taxon>
        <taxon>Pentapetalae</taxon>
        <taxon>rosids</taxon>
        <taxon>malvids</taxon>
        <taxon>Sapindales</taxon>
        <taxon>Sapindaceae</taxon>
        <taxon>Hippocastanoideae</taxon>
        <taxon>Acereae</taxon>
        <taxon>Acer</taxon>
    </lineage>
</organism>
<dbReference type="AlphaFoldDB" id="A0AA39T808"/>
<proteinExistence type="predicted"/>
<accession>A0AA39T808</accession>
<dbReference type="Proteomes" id="UP001168877">
    <property type="component" value="Unassembled WGS sequence"/>
</dbReference>
<comment type="caution">
    <text evidence="1">The sequence shown here is derived from an EMBL/GenBank/DDBJ whole genome shotgun (WGS) entry which is preliminary data.</text>
</comment>
<reference evidence="1" key="1">
    <citation type="journal article" date="2022" name="Plant J.">
        <title>Strategies of tolerance reflected in two North American maple genomes.</title>
        <authorList>
            <person name="McEvoy S.L."/>
            <person name="Sezen U.U."/>
            <person name="Trouern-Trend A."/>
            <person name="McMahon S.M."/>
            <person name="Schaberg P.G."/>
            <person name="Yang J."/>
            <person name="Wegrzyn J.L."/>
            <person name="Swenson N.G."/>
        </authorList>
    </citation>
    <scope>NUCLEOTIDE SEQUENCE</scope>
    <source>
        <strain evidence="1">NS2018</strain>
    </source>
</reference>
<evidence type="ECO:0000313" key="1">
    <source>
        <dbReference type="EMBL" id="KAK0602463.1"/>
    </source>
</evidence>
<keyword evidence="2" id="KW-1185">Reference proteome</keyword>
<dbReference type="EMBL" id="JAUESC010000003">
    <property type="protein sequence ID" value="KAK0602463.1"/>
    <property type="molecule type" value="Genomic_DNA"/>
</dbReference>